<organism evidence="2 3">
    <name type="scientific">Acididesulfobacter guangdongensis</name>
    <dbReference type="NCBI Taxonomy" id="2597225"/>
    <lineage>
        <taxon>Bacteria</taxon>
        <taxon>Deltaproteobacteria</taxon>
        <taxon>Candidatus Acidulodesulfobacterales</taxon>
        <taxon>Candidatus Acididesulfobacter</taxon>
    </lineage>
</organism>
<name>A0A519BGC1_ACIG2</name>
<evidence type="ECO:0000256" key="1">
    <source>
        <dbReference type="SAM" id="Phobius"/>
    </source>
</evidence>
<sequence>MRPKTKNNIKTFMQFMLIVKNVLIFFLFIITLNIGAAITGIYGLSPAHASDTSFLTNVNNPNVMIFLDTSGSMMWNKDVYWKNSSSSGYDKPESWARTWVSGNGQPTHRVGSFVWAPGSNSMFSKIYNAKLAISNIVNSPEFSNLNFAFASFQQTYVNYGNDGGSGRENMCVYSDDESFQNTPNALYYAVSGTTADGTPDETGRLEAFDNLNYPFALFYYGGLHDNYILTLNNYLNYNYNGWQQVSINGFSGCPNTINDNGTTYYFISYDYSGEAPEGEPYITWASPWVVYVPLSVDGTLNALNNTDAVPAGANTTNSSDPYFEPSKIASNAINWLLWKAPIYGSNALDPDGNIISGLKAGGGTPTADSVADMYGYFQNSLQADSAKACRRNFSIIITDGEANSGCQWSPLDVPSSPLNIITDNQDGNLCQYGGNAQNGIPSSETPQEVYDLYNLDPSYPIELFIIGFGYANNVGSGTYIQEVANAGVGINPGTINNPVYLNGIPNISATTENTAGTLLQIPPSLFGTTNGVQIGDTISDNGWQSSDCETNNNDSGSYTDGFQCATITAVYPDSNEILLSNSLASPSNPLTLSGTVYLAYNLNELQSSLTTIFNQIEKQTASFTSPVVNETSNQQYVYYTNFKSLNQPLWGEGNIYLFGLNSQDQLVGPYGPAVGANGQIITSDSYWDNGNGAGGLLQSEPASSRDVLTSYLNSQTGTQQTVAVNPVSASSGNSNLDGMLNINSDSTSPDYYGKVCPGSSSVSACASDILNFVLDPDSSTDNWKLGAIFHSNPVLVGPPPFPYSSNSYQAFKQEYSVTNPRNEVLYVGANDGMLHAFNAGSWDSSTDSYTYGTGAEIFGYIPPNLLPKITSWYDSSIGVGTTLNFPEFVDSTPDASDVFFNNIFPDYVSGGAETVESPETNPVDNSEYSINQNSLQNSWHSVLIGGERNGGTYYYALGVTDPSGSSYPDPLWNITDGSMGNTWSKPYISYVCLPNPDYSKTNGEAGVCGNNPDPASPLLPPQYIKTYAAFIGGGYSSNNSAGNALYALYTEPNPVNTGTSANPDYVDEQILWEFNSSNDSNMKYAIPSSITPVLSQNFRTEGFYAGDLGGQLWSVNIPDGSAPYAVNGTSNWDACRVFDSDASTADPLNIFFSPATATDTLGNFWIFFGTGNREDLNEVNTSRNNEFIAINSTQLGGPLTCPSSGPINESDLVNQTGVSGSTTNLSNVQSADGWYITLSQGEKVTSAPSVYDGIVYFTTFTPSSVQDACGYGTSRLYALSYLNGGGTILVSTSGTISIINNATASSGAKQSIAVGSGVASAPTIANNYIGVTTSTGKVFRQKIPALPSKVTPTSWFEEP</sequence>
<evidence type="ECO:0008006" key="4">
    <source>
        <dbReference type="Google" id="ProtNLM"/>
    </source>
</evidence>
<keyword evidence="1" id="KW-1133">Transmembrane helix</keyword>
<keyword evidence="1" id="KW-0812">Transmembrane</keyword>
<evidence type="ECO:0000313" key="3">
    <source>
        <dbReference type="Proteomes" id="UP000316562"/>
    </source>
</evidence>
<dbReference type="EMBL" id="SGBC01000002">
    <property type="protein sequence ID" value="RZD16315.1"/>
    <property type="molecule type" value="Genomic_DNA"/>
</dbReference>
<keyword evidence="1" id="KW-0472">Membrane</keyword>
<gene>
    <name evidence="2" type="ORF">EVJ46_04610</name>
</gene>
<comment type="caution">
    <text evidence="2">The sequence shown here is derived from an EMBL/GenBank/DDBJ whole genome shotgun (WGS) entry which is preliminary data.</text>
</comment>
<reference evidence="2 3" key="1">
    <citation type="journal article" date="2019" name="ISME J.">
        <title>Insights into ecological role of a new deltaproteobacterial order Candidatus Acidulodesulfobacterales by metagenomics and metatranscriptomics.</title>
        <authorList>
            <person name="Tan S."/>
            <person name="Liu J."/>
            <person name="Fang Y."/>
            <person name="Hedlund B.P."/>
            <person name="Lian Z.H."/>
            <person name="Huang L.Y."/>
            <person name="Li J.T."/>
            <person name="Huang L.N."/>
            <person name="Li W.J."/>
            <person name="Jiang H.C."/>
            <person name="Dong H.L."/>
            <person name="Shu W.S."/>
        </authorList>
    </citation>
    <scope>NUCLEOTIDE SEQUENCE [LARGE SCALE GENOMIC DNA]</scope>
    <source>
        <strain evidence="2">AP2</strain>
    </source>
</reference>
<proteinExistence type="predicted"/>
<accession>A0A519BGC1</accession>
<dbReference type="Proteomes" id="UP000316562">
    <property type="component" value="Unassembled WGS sequence"/>
</dbReference>
<evidence type="ECO:0000313" key="2">
    <source>
        <dbReference type="EMBL" id="RZD16315.1"/>
    </source>
</evidence>
<protein>
    <recommendedName>
        <fullName evidence="4">PilC beta-propeller domain-containing protein</fullName>
    </recommendedName>
</protein>
<feature type="transmembrane region" description="Helical" evidence="1">
    <location>
        <begin position="21"/>
        <end position="44"/>
    </location>
</feature>